<evidence type="ECO:0000313" key="2">
    <source>
        <dbReference type="EMBL" id="KAG8078143.1"/>
    </source>
</evidence>
<dbReference type="AlphaFoldDB" id="A0A8J5TCB7"/>
<accession>A0A8J5TCB7</accession>
<feature type="region of interest" description="Disordered" evidence="1">
    <location>
        <begin position="1"/>
        <end position="43"/>
    </location>
</feature>
<gene>
    <name evidence="2" type="ORF">GUJ93_ZPchr0007g3343</name>
</gene>
<comment type="caution">
    <text evidence="2">The sequence shown here is derived from an EMBL/GenBank/DDBJ whole genome shotgun (WGS) entry which is preliminary data.</text>
</comment>
<reference evidence="2" key="2">
    <citation type="submission" date="2021-02" db="EMBL/GenBank/DDBJ databases">
        <authorList>
            <person name="Kimball J.A."/>
            <person name="Haas M.W."/>
            <person name="Macchietto M."/>
            <person name="Kono T."/>
            <person name="Duquette J."/>
            <person name="Shao M."/>
        </authorList>
    </citation>
    <scope>NUCLEOTIDE SEQUENCE</scope>
    <source>
        <tissue evidence="2">Fresh leaf tissue</tissue>
    </source>
</reference>
<name>A0A8J5TCB7_ZIZPA</name>
<reference evidence="2" key="1">
    <citation type="journal article" date="2021" name="bioRxiv">
        <title>Whole Genome Assembly and Annotation of Northern Wild Rice, Zizania palustris L., Supports a Whole Genome Duplication in the Zizania Genus.</title>
        <authorList>
            <person name="Haas M."/>
            <person name="Kono T."/>
            <person name="Macchietto M."/>
            <person name="Millas R."/>
            <person name="McGilp L."/>
            <person name="Shao M."/>
            <person name="Duquette J."/>
            <person name="Hirsch C.N."/>
            <person name="Kimball J."/>
        </authorList>
    </citation>
    <scope>NUCLEOTIDE SEQUENCE</scope>
    <source>
        <tissue evidence="2">Fresh leaf tissue</tissue>
    </source>
</reference>
<keyword evidence="3" id="KW-1185">Reference proteome</keyword>
<sequence>MGGPYPMRSKRRGMSGSPSAAETSAGDGGSVGREAAVGRRRRAAGMGVVDRCGGMVRCVAATENHKDGVAARLGVEFADEDYVKGGDGELLDMTAARRDKDGSSLLRGL</sequence>
<proteinExistence type="predicted"/>
<evidence type="ECO:0000313" key="3">
    <source>
        <dbReference type="Proteomes" id="UP000729402"/>
    </source>
</evidence>
<organism evidence="2 3">
    <name type="scientific">Zizania palustris</name>
    <name type="common">Northern wild rice</name>
    <dbReference type="NCBI Taxonomy" id="103762"/>
    <lineage>
        <taxon>Eukaryota</taxon>
        <taxon>Viridiplantae</taxon>
        <taxon>Streptophyta</taxon>
        <taxon>Embryophyta</taxon>
        <taxon>Tracheophyta</taxon>
        <taxon>Spermatophyta</taxon>
        <taxon>Magnoliopsida</taxon>
        <taxon>Liliopsida</taxon>
        <taxon>Poales</taxon>
        <taxon>Poaceae</taxon>
        <taxon>BOP clade</taxon>
        <taxon>Oryzoideae</taxon>
        <taxon>Oryzeae</taxon>
        <taxon>Zizaniinae</taxon>
        <taxon>Zizania</taxon>
    </lineage>
</organism>
<dbReference type="Proteomes" id="UP000729402">
    <property type="component" value="Unassembled WGS sequence"/>
</dbReference>
<protein>
    <submittedName>
        <fullName evidence="2">Uncharacterized protein</fullName>
    </submittedName>
</protein>
<dbReference type="EMBL" id="JAAALK010000282">
    <property type="protein sequence ID" value="KAG8078143.1"/>
    <property type="molecule type" value="Genomic_DNA"/>
</dbReference>
<evidence type="ECO:0000256" key="1">
    <source>
        <dbReference type="SAM" id="MobiDB-lite"/>
    </source>
</evidence>